<reference evidence="1 2" key="4">
    <citation type="journal article" date="2020" name="Sci. Rep.">
        <title>beta-carboline chemical signals induce reveromycin production through a LuxR family regulator in Streptomyces sp. SN-593.</title>
        <authorList>
            <person name="Panthee S."/>
            <person name="Kito N."/>
            <person name="Hayashi T."/>
            <person name="Shimizu T."/>
            <person name="Ishikawa J."/>
            <person name="Hamamoto H."/>
            <person name="Osada H."/>
            <person name="Takahashi S."/>
        </authorList>
    </citation>
    <scope>NUCLEOTIDE SEQUENCE [LARGE SCALE GENOMIC DNA]</scope>
    <source>
        <strain evidence="1 2">SN-593</strain>
    </source>
</reference>
<reference evidence="1 2" key="1">
    <citation type="journal article" date="2010" name="J. Bacteriol.">
        <title>Biochemical characterization of a novel indole prenyltransferase from Streptomyces sp. SN-593.</title>
        <authorList>
            <person name="Takahashi S."/>
            <person name="Takagi H."/>
            <person name="Toyoda A."/>
            <person name="Uramoto M."/>
            <person name="Nogawa T."/>
            <person name="Ueki M."/>
            <person name="Sakaki Y."/>
            <person name="Osada H."/>
        </authorList>
    </citation>
    <scope>NUCLEOTIDE SEQUENCE [LARGE SCALE GENOMIC DNA]</scope>
    <source>
        <strain evidence="1 2">SN-593</strain>
    </source>
</reference>
<reference evidence="1 2" key="3">
    <citation type="journal article" date="2011" name="Nat. Chem. Biol.">
        <title>Reveromycin A biosynthesis uses RevG and RevJ for stereospecific spiroacetal formation.</title>
        <authorList>
            <person name="Takahashi S."/>
            <person name="Toyoda A."/>
            <person name="Sekiyama Y."/>
            <person name="Takagi H."/>
            <person name="Nogawa T."/>
            <person name="Uramoto M."/>
            <person name="Suzuki R."/>
            <person name="Koshino H."/>
            <person name="Kumano T."/>
            <person name="Panthee S."/>
            <person name="Dairi T."/>
            <person name="Ishikawa J."/>
            <person name="Ikeda H."/>
            <person name="Sakaki Y."/>
            <person name="Osada H."/>
        </authorList>
    </citation>
    <scope>NUCLEOTIDE SEQUENCE [LARGE SCALE GENOMIC DNA]</scope>
    <source>
        <strain evidence="1 2">SN-593</strain>
    </source>
</reference>
<dbReference type="InterPro" id="IPR036038">
    <property type="entry name" value="Aminotransferase-like"/>
</dbReference>
<dbReference type="KEGG" id="arev:RVR_5384"/>
<sequence>MPELNGRPVTVDELQTLALANYGSFTSMRVDDGRVRGLSLHLERLVRDSKILFGSELDIGHVRELIRRVTPVDGSTTIRVTVFDPSTDLGHPDLASEPQILVTQRPAGALPLPPLAVRSTLYTRDVPEVKSVGLFATLHHRRAARLKGYDDALFVDDEGVISEGGTWNIGFFDGSQVIWPNAGALPGVTMRLLQRLHEHRTRRVTLPDVGTMRAAFATNAAIGVRAITRIDDTGFPADHPVLGILRKEYMNLPGEPV</sequence>
<dbReference type="Pfam" id="PF01063">
    <property type="entry name" value="Aminotran_4"/>
    <property type="match status" value="1"/>
</dbReference>
<organism evidence="1 2">
    <name type="scientific">Actinacidiphila reveromycinica</name>
    <dbReference type="NCBI Taxonomy" id="659352"/>
    <lineage>
        <taxon>Bacteria</taxon>
        <taxon>Bacillati</taxon>
        <taxon>Actinomycetota</taxon>
        <taxon>Actinomycetes</taxon>
        <taxon>Kitasatosporales</taxon>
        <taxon>Streptomycetaceae</taxon>
        <taxon>Actinacidiphila</taxon>
    </lineage>
</organism>
<dbReference type="NCBIfam" id="NF006734">
    <property type="entry name" value="PRK09266.1"/>
    <property type="match status" value="1"/>
</dbReference>
<proteinExistence type="predicted"/>
<keyword evidence="2" id="KW-1185">Reference proteome</keyword>
<evidence type="ECO:0008006" key="3">
    <source>
        <dbReference type="Google" id="ProtNLM"/>
    </source>
</evidence>
<dbReference type="Gene3D" id="3.30.470.10">
    <property type="match status" value="1"/>
</dbReference>
<dbReference type="InterPro" id="IPR043131">
    <property type="entry name" value="BCAT-like_N"/>
</dbReference>
<evidence type="ECO:0000313" key="1">
    <source>
        <dbReference type="EMBL" id="BBA98964.1"/>
    </source>
</evidence>
<reference evidence="1 2" key="2">
    <citation type="journal article" date="2011" name="J. Antibiot.">
        <title>Furaquinocins I and J: novel polyketide isoprenoid hybrid compounds from Streptomyces reveromyceticus SN-593.</title>
        <authorList>
            <person name="Panthee S."/>
            <person name="Takahashi S."/>
            <person name="Takagi H."/>
            <person name="Nogawa T."/>
            <person name="Oowada E."/>
            <person name="Uramoto M."/>
            <person name="Osada H."/>
        </authorList>
    </citation>
    <scope>NUCLEOTIDE SEQUENCE [LARGE SCALE GENOMIC DNA]</scope>
    <source>
        <strain evidence="1 2">SN-593</strain>
    </source>
</reference>
<name>A0A7U3VPR9_9ACTN</name>
<dbReference type="AlphaFoldDB" id="A0A7U3VPR9"/>
<accession>A0A7U3VPR9</accession>
<dbReference type="Gene3D" id="3.20.10.10">
    <property type="entry name" value="D-amino Acid Aminotransferase, subunit A, domain 2"/>
    <property type="match status" value="1"/>
</dbReference>
<dbReference type="InterPro" id="IPR001544">
    <property type="entry name" value="Aminotrans_IV"/>
</dbReference>
<dbReference type="Proteomes" id="UP000595703">
    <property type="component" value="Chromosome"/>
</dbReference>
<dbReference type="EMBL" id="AP018365">
    <property type="protein sequence ID" value="BBA98964.1"/>
    <property type="molecule type" value="Genomic_DNA"/>
</dbReference>
<dbReference type="GO" id="GO:0003824">
    <property type="term" value="F:catalytic activity"/>
    <property type="evidence" value="ECO:0007669"/>
    <property type="project" value="InterPro"/>
</dbReference>
<dbReference type="SUPFAM" id="SSF56752">
    <property type="entry name" value="D-aminoacid aminotransferase-like PLP-dependent enzymes"/>
    <property type="match status" value="1"/>
</dbReference>
<dbReference type="InterPro" id="IPR043132">
    <property type="entry name" value="BCAT-like_C"/>
</dbReference>
<evidence type="ECO:0000313" key="2">
    <source>
        <dbReference type="Proteomes" id="UP000595703"/>
    </source>
</evidence>
<gene>
    <name evidence="1" type="ORF">RVR_5384</name>
</gene>
<protein>
    <recommendedName>
        <fullName evidence="3">Aminotransferase</fullName>
    </recommendedName>
</protein>
<dbReference type="RefSeq" id="WP_202235018.1">
    <property type="nucleotide sequence ID" value="NZ_AP018365.1"/>
</dbReference>